<organism evidence="10 11">
    <name type="scientific">Lupinus luteus</name>
    <name type="common">European yellow lupine</name>
    <dbReference type="NCBI Taxonomy" id="3873"/>
    <lineage>
        <taxon>Eukaryota</taxon>
        <taxon>Viridiplantae</taxon>
        <taxon>Streptophyta</taxon>
        <taxon>Embryophyta</taxon>
        <taxon>Tracheophyta</taxon>
        <taxon>Spermatophyta</taxon>
        <taxon>Magnoliopsida</taxon>
        <taxon>eudicotyledons</taxon>
        <taxon>Gunneridae</taxon>
        <taxon>Pentapetalae</taxon>
        <taxon>rosids</taxon>
        <taxon>fabids</taxon>
        <taxon>Fabales</taxon>
        <taxon>Fabaceae</taxon>
        <taxon>Papilionoideae</taxon>
        <taxon>50 kb inversion clade</taxon>
        <taxon>genistoids sensu lato</taxon>
        <taxon>core genistoids</taxon>
        <taxon>Genisteae</taxon>
        <taxon>Lupinus</taxon>
    </lineage>
</organism>
<dbReference type="Pfam" id="PF04949">
    <property type="entry name" value="Transcrip_act"/>
    <property type="match status" value="1"/>
</dbReference>
<reference evidence="10 11" key="1">
    <citation type="submission" date="2024-03" db="EMBL/GenBank/DDBJ databases">
        <authorList>
            <person name="Martinez-Hernandez J."/>
        </authorList>
    </citation>
    <scope>NUCLEOTIDE SEQUENCE [LARGE SCALE GENOMIC DNA]</scope>
</reference>
<evidence type="ECO:0000256" key="2">
    <source>
        <dbReference type="ARBA" id="ARBA00004555"/>
    </source>
</evidence>
<evidence type="ECO:0000256" key="1">
    <source>
        <dbReference type="ARBA" id="ARBA00004496"/>
    </source>
</evidence>
<evidence type="ECO:0000259" key="9">
    <source>
        <dbReference type="PROSITE" id="PS51502"/>
    </source>
</evidence>
<dbReference type="PANTHER" id="PTHR21470:SF2">
    <property type="entry name" value="RAB6-INTERACTING GOLGIN"/>
    <property type="match status" value="1"/>
</dbReference>
<dbReference type="AlphaFoldDB" id="A0AAV1YKP0"/>
<evidence type="ECO:0000313" key="11">
    <source>
        <dbReference type="Proteomes" id="UP001497480"/>
    </source>
</evidence>
<dbReference type="PANTHER" id="PTHR21470">
    <property type="entry name" value="RAB6-INTERACTING PROTEIN GORAB"/>
    <property type="match status" value="1"/>
</dbReference>
<dbReference type="Gene3D" id="3.30.70.100">
    <property type="match status" value="1"/>
</dbReference>
<dbReference type="SMART" id="SM00886">
    <property type="entry name" value="Dabb"/>
    <property type="match status" value="1"/>
</dbReference>
<evidence type="ECO:0000256" key="8">
    <source>
        <dbReference type="SAM" id="MobiDB-lite"/>
    </source>
</evidence>
<gene>
    <name evidence="10" type="ORF">LLUT_LOCUS35051</name>
</gene>
<name>A0AAV1YKP0_LUPLU</name>
<keyword evidence="6" id="KW-0333">Golgi apparatus</keyword>
<protein>
    <recommendedName>
        <fullName evidence="4">RAB6-interacting golgin</fullName>
    </recommendedName>
</protein>
<evidence type="ECO:0000256" key="3">
    <source>
        <dbReference type="ARBA" id="ARBA00005599"/>
    </source>
</evidence>
<feature type="region of interest" description="Disordered" evidence="8">
    <location>
        <begin position="19"/>
        <end position="40"/>
    </location>
</feature>
<keyword evidence="5" id="KW-0963">Cytoplasm</keyword>
<dbReference type="InterPro" id="IPR011008">
    <property type="entry name" value="Dimeric_a/b-barrel"/>
</dbReference>
<evidence type="ECO:0000256" key="4">
    <source>
        <dbReference type="ARBA" id="ARBA00014130"/>
    </source>
</evidence>
<comment type="caution">
    <text evidence="10">The sequence shown here is derived from an EMBL/GenBank/DDBJ whole genome shotgun (WGS) entry which is preliminary data.</text>
</comment>
<evidence type="ECO:0000313" key="10">
    <source>
        <dbReference type="EMBL" id="CAL0333991.1"/>
    </source>
</evidence>
<dbReference type="SUPFAM" id="SSF54909">
    <property type="entry name" value="Dimeric alpha+beta barrel"/>
    <property type="match status" value="1"/>
</dbReference>
<dbReference type="GO" id="GO:0005794">
    <property type="term" value="C:Golgi apparatus"/>
    <property type="evidence" value="ECO:0007669"/>
    <property type="project" value="UniProtKB-SubCell"/>
</dbReference>
<dbReference type="PROSITE" id="PS51502">
    <property type="entry name" value="S_R_A_B_BARREL"/>
    <property type="match status" value="1"/>
</dbReference>
<feature type="domain" description="Stress-response A/B barrel" evidence="9">
    <location>
        <begin position="138"/>
        <end position="234"/>
    </location>
</feature>
<dbReference type="InterPro" id="IPR007033">
    <property type="entry name" value="GORAB"/>
</dbReference>
<sequence length="245" mass="28198">MATPKQSYENQQLAIVPRVRNSGMVSSNQSPIMDDKEEEMSRSALAMFRAKEEEIERKKMEVRGKVHAYLDRVEEETKRLAEIREELEGLTDPLRKEVGIVRKKIDSVNKELKPLGQTCQRKEREYKEALDAFNEKNKEKAQLVTKLMEFKDGVAVEEIVQGLEKMVSGIDQVKSFEWGKDIESHEMLRQGFTHAFLMRFNGKEDFNAFQTHQDHIEFAKIFSPAVENIVVLDFPSNPVKAPAPA</sequence>
<keyword evidence="7" id="KW-0175">Coiled coil</keyword>
<dbReference type="Proteomes" id="UP001497480">
    <property type="component" value="Unassembled WGS sequence"/>
</dbReference>
<evidence type="ECO:0000256" key="5">
    <source>
        <dbReference type="ARBA" id="ARBA00022490"/>
    </source>
</evidence>
<comment type="subcellular location">
    <subcellularLocation>
        <location evidence="1">Cytoplasm</location>
    </subcellularLocation>
    <subcellularLocation>
        <location evidence="2">Golgi apparatus</location>
    </subcellularLocation>
</comment>
<evidence type="ECO:0000256" key="6">
    <source>
        <dbReference type="ARBA" id="ARBA00023034"/>
    </source>
</evidence>
<comment type="similarity">
    <text evidence="3">Belongs to the GORAB family.</text>
</comment>
<evidence type="ECO:0000256" key="7">
    <source>
        <dbReference type="ARBA" id="ARBA00023054"/>
    </source>
</evidence>
<keyword evidence="11" id="KW-1185">Reference proteome</keyword>
<proteinExistence type="inferred from homology"/>
<dbReference type="InterPro" id="IPR013097">
    <property type="entry name" value="Dabb"/>
</dbReference>
<accession>A0AAV1YKP0</accession>
<dbReference type="EMBL" id="CAXHTB010000025">
    <property type="protein sequence ID" value="CAL0333991.1"/>
    <property type="molecule type" value="Genomic_DNA"/>
</dbReference>